<keyword evidence="6 7" id="KW-0961">Cell wall biogenesis/degradation</keyword>
<dbReference type="GO" id="GO:0018104">
    <property type="term" value="P:peptidoglycan-protein cross-linking"/>
    <property type="evidence" value="ECO:0007669"/>
    <property type="project" value="TreeGrafter"/>
</dbReference>
<evidence type="ECO:0000256" key="6">
    <source>
        <dbReference type="ARBA" id="ARBA00023316"/>
    </source>
</evidence>
<dbReference type="CDD" id="cd16913">
    <property type="entry name" value="YkuD_like"/>
    <property type="match status" value="1"/>
</dbReference>
<evidence type="ECO:0000313" key="10">
    <source>
        <dbReference type="EMBL" id="OZI56248.1"/>
    </source>
</evidence>
<dbReference type="InterPro" id="IPR038063">
    <property type="entry name" value="Transpep_catalytic_dom"/>
</dbReference>
<dbReference type="PANTHER" id="PTHR30582">
    <property type="entry name" value="L,D-TRANSPEPTIDASE"/>
    <property type="match status" value="1"/>
</dbReference>
<accession>A0A261U2S1</accession>
<evidence type="ECO:0000256" key="3">
    <source>
        <dbReference type="ARBA" id="ARBA00022679"/>
    </source>
</evidence>
<dbReference type="RefSeq" id="WP_094838010.1">
    <property type="nucleotide sequence ID" value="NZ_NEVQ01000013.1"/>
</dbReference>
<feature type="active site" description="Nucleophile" evidence="7">
    <location>
        <position position="139"/>
    </location>
</feature>
<evidence type="ECO:0000259" key="9">
    <source>
        <dbReference type="PROSITE" id="PS52029"/>
    </source>
</evidence>
<dbReference type="AlphaFoldDB" id="A0A261U2S1"/>
<dbReference type="UniPathway" id="UPA00219"/>
<keyword evidence="3" id="KW-0808">Transferase</keyword>
<proteinExistence type="inferred from homology"/>
<comment type="caution">
    <text evidence="10">The sequence shown here is derived from an EMBL/GenBank/DDBJ whole genome shotgun (WGS) entry which is preliminary data.</text>
</comment>
<evidence type="ECO:0000256" key="4">
    <source>
        <dbReference type="ARBA" id="ARBA00022960"/>
    </source>
</evidence>
<keyword evidence="8" id="KW-0732">Signal</keyword>
<evidence type="ECO:0000256" key="2">
    <source>
        <dbReference type="ARBA" id="ARBA00005992"/>
    </source>
</evidence>
<organism evidence="10 11">
    <name type="scientific">Bordetella genomosp. 4</name>
    <dbReference type="NCBI Taxonomy" id="463044"/>
    <lineage>
        <taxon>Bacteria</taxon>
        <taxon>Pseudomonadati</taxon>
        <taxon>Pseudomonadota</taxon>
        <taxon>Betaproteobacteria</taxon>
        <taxon>Burkholderiales</taxon>
        <taxon>Alcaligenaceae</taxon>
        <taxon>Bordetella</taxon>
    </lineage>
</organism>
<comment type="pathway">
    <text evidence="1 7">Cell wall biogenesis; peptidoglycan biosynthesis.</text>
</comment>
<sequence length="341" mass="36421">MPLTSNAVYSRRAFLGACFSTALVVSAEALALDVKKMSPGDFIWHPEAAPAGPLVVLVSLDEQRVYVYRNGVAIGVSTISSGKPGHETPTGVFTILQKDRDHRSNIYNNAPMPYMQRLTWSGIALHGGAIPGHPASHGCVRLPNAFAQRLFAETKNGDTVVVADARVDPSRIAFPALLAPVAPGAAASPVDQIAQRGKGDFWDESISPSGPLSIVLSLSEQRFYVLRNGIAIGSSWLHADSGAHFDGALLLVMGTGTVNEPSPFDPTQLRHQWASYPLFGTPPSLTNLENSIKAQPEFIRRVYRLLTPGTTMLITSLPAVRPAPDVAGAGPTERVLESDVD</sequence>
<dbReference type="EMBL" id="NEVQ01000013">
    <property type="protein sequence ID" value="OZI56248.1"/>
    <property type="molecule type" value="Genomic_DNA"/>
</dbReference>
<comment type="similarity">
    <text evidence="2">Belongs to the YkuD family.</text>
</comment>
<evidence type="ECO:0000256" key="5">
    <source>
        <dbReference type="ARBA" id="ARBA00022984"/>
    </source>
</evidence>
<dbReference type="Pfam" id="PF03734">
    <property type="entry name" value="YkuD"/>
    <property type="match status" value="1"/>
</dbReference>
<evidence type="ECO:0000256" key="8">
    <source>
        <dbReference type="SAM" id="SignalP"/>
    </source>
</evidence>
<dbReference type="NCBIfam" id="NF004785">
    <property type="entry name" value="PRK06132.1-2"/>
    <property type="match status" value="1"/>
</dbReference>
<dbReference type="InterPro" id="IPR016915">
    <property type="entry name" value="UCP029342"/>
</dbReference>
<dbReference type="Proteomes" id="UP000216885">
    <property type="component" value="Unassembled WGS sequence"/>
</dbReference>
<evidence type="ECO:0000256" key="1">
    <source>
        <dbReference type="ARBA" id="ARBA00004752"/>
    </source>
</evidence>
<dbReference type="GO" id="GO:0016740">
    <property type="term" value="F:transferase activity"/>
    <property type="evidence" value="ECO:0007669"/>
    <property type="project" value="UniProtKB-KW"/>
</dbReference>
<evidence type="ECO:0000256" key="7">
    <source>
        <dbReference type="PROSITE-ProRule" id="PRU01373"/>
    </source>
</evidence>
<dbReference type="GO" id="GO:0005576">
    <property type="term" value="C:extracellular region"/>
    <property type="evidence" value="ECO:0007669"/>
    <property type="project" value="TreeGrafter"/>
</dbReference>
<gene>
    <name evidence="10" type="ORF">CAL20_12455</name>
</gene>
<name>A0A261U2S1_9BORD</name>
<dbReference type="PROSITE" id="PS52029">
    <property type="entry name" value="LD_TPASE"/>
    <property type="match status" value="1"/>
</dbReference>
<feature type="signal peptide" evidence="8">
    <location>
        <begin position="1"/>
        <end position="31"/>
    </location>
</feature>
<dbReference type="PANTHER" id="PTHR30582:SF2">
    <property type="entry name" value="L,D-TRANSPEPTIDASE YCIB-RELATED"/>
    <property type="match status" value="1"/>
</dbReference>
<feature type="chain" id="PRO_5012898824" description="L,D-TPase catalytic domain-containing protein" evidence="8">
    <location>
        <begin position="32"/>
        <end position="341"/>
    </location>
</feature>
<dbReference type="GO" id="GO:0071972">
    <property type="term" value="F:peptidoglycan L,D-transpeptidase activity"/>
    <property type="evidence" value="ECO:0007669"/>
    <property type="project" value="TreeGrafter"/>
</dbReference>
<protein>
    <recommendedName>
        <fullName evidence="9">L,D-TPase catalytic domain-containing protein</fullName>
    </recommendedName>
</protein>
<evidence type="ECO:0000313" key="11">
    <source>
        <dbReference type="Proteomes" id="UP000216885"/>
    </source>
</evidence>
<keyword evidence="11" id="KW-1185">Reference proteome</keyword>
<dbReference type="SUPFAM" id="SSF141523">
    <property type="entry name" value="L,D-transpeptidase catalytic domain-like"/>
    <property type="match status" value="1"/>
</dbReference>
<dbReference type="GO" id="GO:0008360">
    <property type="term" value="P:regulation of cell shape"/>
    <property type="evidence" value="ECO:0007669"/>
    <property type="project" value="UniProtKB-UniRule"/>
</dbReference>
<keyword evidence="5 7" id="KW-0573">Peptidoglycan synthesis</keyword>
<dbReference type="GO" id="GO:0071555">
    <property type="term" value="P:cell wall organization"/>
    <property type="evidence" value="ECO:0007669"/>
    <property type="project" value="UniProtKB-UniRule"/>
</dbReference>
<dbReference type="InterPro" id="IPR050979">
    <property type="entry name" value="LD-transpeptidase"/>
</dbReference>
<dbReference type="PIRSF" id="PIRSF029342">
    <property type="entry name" value="UCP029342_ErfK/YbiS/YcfS/YnhG"/>
    <property type="match status" value="1"/>
</dbReference>
<keyword evidence="4 7" id="KW-0133">Cell shape</keyword>
<feature type="active site" description="Proton donor/acceptor" evidence="7">
    <location>
        <position position="126"/>
    </location>
</feature>
<feature type="domain" description="L,D-TPase catalytic" evidence="9">
    <location>
        <begin position="54"/>
        <end position="163"/>
    </location>
</feature>
<reference evidence="10 11" key="1">
    <citation type="submission" date="2017-05" db="EMBL/GenBank/DDBJ databases">
        <title>Complete and WGS of Bordetella genogroups.</title>
        <authorList>
            <person name="Spilker T."/>
            <person name="LiPuma J."/>
        </authorList>
    </citation>
    <scope>NUCLEOTIDE SEQUENCE [LARGE SCALE GENOMIC DNA]</scope>
    <source>
        <strain evidence="10 11">AU9919</strain>
    </source>
</reference>
<dbReference type="InterPro" id="IPR005490">
    <property type="entry name" value="LD_TPept_cat_dom"/>
</dbReference>
<dbReference type="Gene3D" id="2.40.440.10">
    <property type="entry name" value="L,D-transpeptidase catalytic domain-like"/>
    <property type="match status" value="1"/>
</dbReference>